<dbReference type="PATRIC" id="fig|157687.3.peg.2009"/>
<keyword evidence="4 9" id="KW-1003">Cell membrane</keyword>
<feature type="transmembrane region" description="Helical" evidence="9">
    <location>
        <begin position="104"/>
        <end position="127"/>
    </location>
</feature>
<dbReference type="EMBL" id="LSDD01000150">
    <property type="protein sequence ID" value="KXB60751.1"/>
    <property type="molecule type" value="Genomic_DNA"/>
</dbReference>
<keyword evidence="6 9" id="KW-0812">Transmembrane</keyword>
<accession>A0A133ZZA5</accession>
<evidence type="ECO:0000256" key="6">
    <source>
        <dbReference type="ARBA" id="ARBA00022692"/>
    </source>
</evidence>
<dbReference type="PANTHER" id="PTHR30413:SF8">
    <property type="entry name" value="TRANSPORT PERMEASE PROTEIN"/>
    <property type="match status" value="1"/>
</dbReference>
<organism evidence="11 12">
    <name type="scientific">Leptotrichia wadei</name>
    <dbReference type="NCBI Taxonomy" id="157687"/>
    <lineage>
        <taxon>Bacteria</taxon>
        <taxon>Fusobacteriati</taxon>
        <taxon>Fusobacteriota</taxon>
        <taxon>Fusobacteriia</taxon>
        <taxon>Fusobacteriales</taxon>
        <taxon>Leptotrichiaceae</taxon>
        <taxon>Leptotrichia</taxon>
    </lineage>
</organism>
<feature type="transmembrane region" description="Helical" evidence="9">
    <location>
        <begin position="168"/>
        <end position="186"/>
    </location>
</feature>
<dbReference type="GO" id="GO:0015920">
    <property type="term" value="P:lipopolysaccharide transport"/>
    <property type="evidence" value="ECO:0007669"/>
    <property type="project" value="TreeGrafter"/>
</dbReference>
<comment type="caution">
    <text evidence="9">Lacks conserved residue(s) required for the propagation of feature annotation.</text>
</comment>
<reference evidence="12" key="1">
    <citation type="submission" date="2016-01" db="EMBL/GenBank/DDBJ databases">
        <authorList>
            <person name="Mitreva M."/>
            <person name="Pepin K.H."/>
            <person name="Mihindukulasuriya K.A."/>
            <person name="Fulton R."/>
            <person name="Fronick C."/>
            <person name="O'Laughlin M."/>
            <person name="Miner T."/>
            <person name="Herter B."/>
            <person name="Rosa B.A."/>
            <person name="Cordes M."/>
            <person name="Tomlinson C."/>
            <person name="Wollam A."/>
            <person name="Palsikar V.B."/>
            <person name="Mardis E.R."/>
            <person name="Wilson R.K."/>
        </authorList>
    </citation>
    <scope>NUCLEOTIDE SEQUENCE [LARGE SCALE GENOMIC DNA]</scope>
    <source>
        <strain evidence="12">KA00185</strain>
    </source>
</reference>
<dbReference type="PANTHER" id="PTHR30413">
    <property type="entry name" value="INNER MEMBRANE TRANSPORT PERMEASE"/>
    <property type="match status" value="1"/>
</dbReference>
<evidence type="ECO:0000256" key="2">
    <source>
        <dbReference type="ARBA" id="ARBA00007783"/>
    </source>
</evidence>
<dbReference type="Pfam" id="PF01061">
    <property type="entry name" value="ABC2_membrane"/>
    <property type="match status" value="1"/>
</dbReference>
<evidence type="ECO:0000313" key="11">
    <source>
        <dbReference type="EMBL" id="KXB60751.1"/>
    </source>
</evidence>
<dbReference type="PRINTS" id="PR00164">
    <property type="entry name" value="ABC2TRNSPORT"/>
</dbReference>
<comment type="subcellular location">
    <subcellularLocation>
        <location evidence="1">Cell inner membrane</location>
        <topology evidence="1">Multi-pass membrane protein</topology>
    </subcellularLocation>
    <subcellularLocation>
        <location evidence="9">Cell membrane</location>
        <topology evidence="9">Multi-pass membrane protein</topology>
    </subcellularLocation>
</comment>
<protein>
    <recommendedName>
        <fullName evidence="9">Transport permease protein</fullName>
    </recommendedName>
</protein>
<dbReference type="InterPro" id="IPR013525">
    <property type="entry name" value="ABC2_TM"/>
</dbReference>
<dbReference type="GO" id="GO:0043190">
    <property type="term" value="C:ATP-binding cassette (ABC) transporter complex"/>
    <property type="evidence" value="ECO:0007669"/>
    <property type="project" value="InterPro"/>
</dbReference>
<keyword evidence="12" id="KW-1185">Reference proteome</keyword>
<evidence type="ECO:0000259" key="10">
    <source>
        <dbReference type="PROSITE" id="PS51012"/>
    </source>
</evidence>
<dbReference type="PROSITE" id="PS51012">
    <property type="entry name" value="ABC_TM2"/>
    <property type="match status" value="1"/>
</dbReference>
<name>A0A133ZZA5_9FUSO</name>
<comment type="similarity">
    <text evidence="2 9">Belongs to the ABC-2 integral membrane protein family.</text>
</comment>
<feature type="domain" description="ABC transmembrane type-2" evidence="10">
    <location>
        <begin position="29"/>
        <end position="247"/>
    </location>
</feature>
<dbReference type="RefSeq" id="WP_232049833.1">
    <property type="nucleotide sequence ID" value="NZ_AP019834.1"/>
</dbReference>
<evidence type="ECO:0000256" key="5">
    <source>
        <dbReference type="ARBA" id="ARBA00022519"/>
    </source>
</evidence>
<keyword evidence="3 9" id="KW-0813">Transport</keyword>
<dbReference type="GO" id="GO:0140359">
    <property type="term" value="F:ABC-type transporter activity"/>
    <property type="evidence" value="ECO:0007669"/>
    <property type="project" value="InterPro"/>
</dbReference>
<evidence type="ECO:0000256" key="1">
    <source>
        <dbReference type="ARBA" id="ARBA00004429"/>
    </source>
</evidence>
<keyword evidence="8 9" id="KW-0472">Membrane</keyword>
<evidence type="ECO:0000256" key="9">
    <source>
        <dbReference type="RuleBase" id="RU361157"/>
    </source>
</evidence>
<dbReference type="InterPro" id="IPR047817">
    <property type="entry name" value="ABC2_TM_bact-type"/>
</dbReference>
<feature type="transmembrane region" description="Helical" evidence="9">
    <location>
        <begin position="227"/>
        <end position="246"/>
    </location>
</feature>
<evidence type="ECO:0000313" key="12">
    <source>
        <dbReference type="Proteomes" id="UP000070483"/>
    </source>
</evidence>
<comment type="caution">
    <text evidence="11">The sequence shown here is derived from an EMBL/GenBank/DDBJ whole genome shotgun (WGS) entry which is preliminary data.</text>
</comment>
<sequence>MMKEIFEYRALLIELVKRDIKKKYRRSVLGIMWSMLNPFLIMLIMAMVFSSFFKFAIANFPVYLLTGQLIFNFYSEATSTAMGSILENASLIKKVYVPKHIFPIARVLSSCVNFVLSLPGLILVIIITKAPIKISILFSIIPVIYVLFFCLGIGLLLASVAVYFRDMFHLYGVLLTAMTYLTPLFYPKEIVPKKYMFLLELNPMVYFVDLFRDTVYYGKIPTLNEHLNCIFIIIIALFIGVVTFNMNKKKFILHI</sequence>
<evidence type="ECO:0000256" key="8">
    <source>
        <dbReference type="ARBA" id="ARBA00023136"/>
    </source>
</evidence>
<dbReference type="STRING" id="157687.HMPREF3180_02011"/>
<evidence type="ECO:0000256" key="7">
    <source>
        <dbReference type="ARBA" id="ARBA00022989"/>
    </source>
</evidence>
<proteinExistence type="inferred from homology"/>
<evidence type="ECO:0000256" key="3">
    <source>
        <dbReference type="ARBA" id="ARBA00022448"/>
    </source>
</evidence>
<evidence type="ECO:0000256" key="4">
    <source>
        <dbReference type="ARBA" id="ARBA00022475"/>
    </source>
</evidence>
<feature type="transmembrane region" description="Helical" evidence="9">
    <location>
        <begin position="134"/>
        <end position="162"/>
    </location>
</feature>
<dbReference type="Proteomes" id="UP000070483">
    <property type="component" value="Unassembled WGS sequence"/>
</dbReference>
<dbReference type="InterPro" id="IPR000412">
    <property type="entry name" value="ABC_2_transport"/>
</dbReference>
<gene>
    <name evidence="11" type="ORF">HMPREF3180_02011</name>
</gene>
<dbReference type="AlphaFoldDB" id="A0A133ZZA5"/>
<feature type="transmembrane region" description="Helical" evidence="9">
    <location>
        <begin position="28"/>
        <end position="53"/>
    </location>
</feature>
<keyword evidence="7 9" id="KW-1133">Transmembrane helix</keyword>
<keyword evidence="5" id="KW-0997">Cell inner membrane</keyword>